<keyword evidence="4 7" id="KW-0472">Membrane</keyword>
<evidence type="ECO:0000256" key="6">
    <source>
        <dbReference type="SAM" id="MobiDB-lite"/>
    </source>
</evidence>
<dbReference type="Proteomes" id="UP000275078">
    <property type="component" value="Unassembled WGS sequence"/>
</dbReference>
<comment type="subcellular location">
    <subcellularLocation>
        <location evidence="1">Membrane</location>
        <topology evidence="1">Multi-pass membrane protein</topology>
    </subcellularLocation>
</comment>
<dbReference type="PANTHER" id="PTHR33048">
    <property type="entry name" value="PTH11-LIKE INTEGRAL MEMBRANE PROTEIN (AFU_ORTHOLOGUE AFUA_5G11245)"/>
    <property type="match status" value="1"/>
</dbReference>
<feature type="transmembrane region" description="Helical" evidence="7">
    <location>
        <begin position="230"/>
        <end position="250"/>
    </location>
</feature>
<dbReference type="GO" id="GO:0016020">
    <property type="term" value="C:membrane"/>
    <property type="evidence" value="ECO:0007669"/>
    <property type="project" value="UniProtKB-SubCell"/>
</dbReference>
<dbReference type="STRING" id="1160509.A0A3N4IBH5"/>
<evidence type="ECO:0000256" key="1">
    <source>
        <dbReference type="ARBA" id="ARBA00004141"/>
    </source>
</evidence>
<reference evidence="9 10" key="1">
    <citation type="journal article" date="2018" name="Nat. Ecol. Evol.">
        <title>Pezizomycetes genomes reveal the molecular basis of ectomycorrhizal truffle lifestyle.</title>
        <authorList>
            <person name="Murat C."/>
            <person name="Payen T."/>
            <person name="Noel B."/>
            <person name="Kuo A."/>
            <person name="Morin E."/>
            <person name="Chen J."/>
            <person name="Kohler A."/>
            <person name="Krizsan K."/>
            <person name="Balestrini R."/>
            <person name="Da Silva C."/>
            <person name="Montanini B."/>
            <person name="Hainaut M."/>
            <person name="Levati E."/>
            <person name="Barry K.W."/>
            <person name="Belfiori B."/>
            <person name="Cichocki N."/>
            <person name="Clum A."/>
            <person name="Dockter R.B."/>
            <person name="Fauchery L."/>
            <person name="Guy J."/>
            <person name="Iotti M."/>
            <person name="Le Tacon F."/>
            <person name="Lindquist E.A."/>
            <person name="Lipzen A."/>
            <person name="Malagnac F."/>
            <person name="Mello A."/>
            <person name="Molinier V."/>
            <person name="Miyauchi S."/>
            <person name="Poulain J."/>
            <person name="Riccioni C."/>
            <person name="Rubini A."/>
            <person name="Sitrit Y."/>
            <person name="Splivallo R."/>
            <person name="Traeger S."/>
            <person name="Wang M."/>
            <person name="Zifcakova L."/>
            <person name="Wipf D."/>
            <person name="Zambonelli A."/>
            <person name="Paolocci F."/>
            <person name="Nowrousian M."/>
            <person name="Ottonello S."/>
            <person name="Baldrian P."/>
            <person name="Spatafora J.W."/>
            <person name="Henrissat B."/>
            <person name="Nagy L.G."/>
            <person name="Aury J.M."/>
            <person name="Wincker P."/>
            <person name="Grigoriev I.V."/>
            <person name="Bonfante P."/>
            <person name="Martin F.M."/>
        </authorList>
    </citation>
    <scope>NUCLEOTIDE SEQUENCE [LARGE SCALE GENOMIC DNA]</scope>
    <source>
        <strain evidence="9 10">RN42</strain>
    </source>
</reference>
<evidence type="ECO:0000313" key="9">
    <source>
        <dbReference type="EMBL" id="RPA81490.1"/>
    </source>
</evidence>
<feature type="region of interest" description="Disordered" evidence="6">
    <location>
        <begin position="392"/>
        <end position="424"/>
    </location>
</feature>
<feature type="transmembrane region" description="Helical" evidence="7">
    <location>
        <begin position="196"/>
        <end position="218"/>
    </location>
</feature>
<evidence type="ECO:0000256" key="5">
    <source>
        <dbReference type="ARBA" id="ARBA00038359"/>
    </source>
</evidence>
<feature type="compositionally biased region" description="Basic and acidic residues" evidence="6">
    <location>
        <begin position="415"/>
        <end position="424"/>
    </location>
</feature>
<name>A0A3N4IBH5_ASCIM</name>
<dbReference type="AlphaFoldDB" id="A0A3N4IBH5"/>
<dbReference type="InterPro" id="IPR052337">
    <property type="entry name" value="SAT4-like"/>
</dbReference>
<evidence type="ECO:0000256" key="7">
    <source>
        <dbReference type="SAM" id="Phobius"/>
    </source>
</evidence>
<keyword evidence="2 7" id="KW-0812">Transmembrane</keyword>
<feature type="transmembrane region" description="Helical" evidence="7">
    <location>
        <begin position="115"/>
        <end position="137"/>
    </location>
</feature>
<evidence type="ECO:0000256" key="4">
    <source>
        <dbReference type="ARBA" id="ARBA00023136"/>
    </source>
</evidence>
<evidence type="ECO:0000256" key="2">
    <source>
        <dbReference type="ARBA" id="ARBA00022692"/>
    </source>
</evidence>
<proteinExistence type="inferred from homology"/>
<accession>A0A3N4IBH5</accession>
<keyword evidence="10" id="KW-1185">Reference proteome</keyword>
<feature type="transmembrane region" description="Helical" evidence="7">
    <location>
        <begin position="149"/>
        <end position="176"/>
    </location>
</feature>
<evidence type="ECO:0000259" key="8">
    <source>
        <dbReference type="Pfam" id="PF20684"/>
    </source>
</evidence>
<organism evidence="9 10">
    <name type="scientific">Ascobolus immersus RN42</name>
    <dbReference type="NCBI Taxonomy" id="1160509"/>
    <lineage>
        <taxon>Eukaryota</taxon>
        <taxon>Fungi</taxon>
        <taxon>Dikarya</taxon>
        <taxon>Ascomycota</taxon>
        <taxon>Pezizomycotina</taxon>
        <taxon>Pezizomycetes</taxon>
        <taxon>Pezizales</taxon>
        <taxon>Ascobolaceae</taxon>
        <taxon>Ascobolus</taxon>
    </lineage>
</organism>
<dbReference type="EMBL" id="ML119679">
    <property type="protein sequence ID" value="RPA81490.1"/>
    <property type="molecule type" value="Genomic_DNA"/>
</dbReference>
<gene>
    <name evidence="9" type="ORF">BJ508DRAFT_306528</name>
</gene>
<feature type="domain" description="Rhodopsin" evidence="8">
    <location>
        <begin position="54"/>
        <end position="294"/>
    </location>
</feature>
<feature type="transmembrane region" description="Helical" evidence="7">
    <location>
        <begin position="37"/>
        <end position="54"/>
    </location>
</feature>
<dbReference type="OrthoDB" id="444631at2759"/>
<dbReference type="PANTHER" id="PTHR33048:SF47">
    <property type="entry name" value="INTEGRAL MEMBRANE PROTEIN-RELATED"/>
    <property type="match status" value="1"/>
</dbReference>
<dbReference type="InterPro" id="IPR049326">
    <property type="entry name" value="Rhodopsin_dom_fungi"/>
</dbReference>
<feature type="compositionally biased region" description="Low complexity" evidence="6">
    <location>
        <begin position="402"/>
        <end position="412"/>
    </location>
</feature>
<comment type="similarity">
    <text evidence="5">Belongs to the SAT4 family.</text>
</comment>
<sequence>MAPSLDKSEYTAILHNTTLTKPPEPGVLLTDDKSHDVLVLHIVLPCVTLLFILLRNYSRFFFLRSPGWDDCLLNIAWIVNAMMEVVVCLQTKYGLGKHIGAVSIPDRMMMLKLTFIAQIIYFGASFLVKAALITFYFRISIQPVYKRVSLALMGLSIGVFLGSILGAVFLCAPVGFFWNRSLNNGDGKCGNIEHFFVANASLNMMCDIFTLILPMPIVWSSPTIPKPLKVRICALFLLGGVTCVASAMRISAMRDVAHIGGDVTWKAPQAYKWTSVELTCAIIAACMPAIKPLICTLLGKATPIEVECAKRRKRPFPFVEGTQSSAVSDTWPAGGNIHNKGPLGTMTTVRTGGSPFAPMTPASRGNTRDGEGVLLEKAIVVDVNGVRGVQKEPQWKFPPSSPSSDSIMTSQSTIAERRESEERYDSCYRPANGWAKRASGI</sequence>
<protein>
    <recommendedName>
        <fullName evidence="8">Rhodopsin domain-containing protein</fullName>
    </recommendedName>
</protein>
<evidence type="ECO:0000313" key="10">
    <source>
        <dbReference type="Proteomes" id="UP000275078"/>
    </source>
</evidence>
<evidence type="ECO:0000256" key="3">
    <source>
        <dbReference type="ARBA" id="ARBA00022989"/>
    </source>
</evidence>
<keyword evidence="3 7" id="KW-1133">Transmembrane helix</keyword>
<dbReference type="Pfam" id="PF20684">
    <property type="entry name" value="Fung_rhodopsin"/>
    <property type="match status" value="1"/>
</dbReference>